<dbReference type="GO" id="GO:0008270">
    <property type="term" value="F:zinc ion binding"/>
    <property type="evidence" value="ECO:0007669"/>
    <property type="project" value="UniProtKB-KW"/>
</dbReference>
<name>A0A6G0IU91_LARCR</name>
<evidence type="ECO:0000256" key="3">
    <source>
        <dbReference type="ARBA" id="ARBA00022723"/>
    </source>
</evidence>
<dbReference type="InterPro" id="IPR038441">
    <property type="entry name" value="THAP_Znf_sf"/>
</dbReference>
<dbReference type="GO" id="GO:0003700">
    <property type="term" value="F:DNA-binding transcription factor activity"/>
    <property type="evidence" value="ECO:0007669"/>
    <property type="project" value="UniProtKB-UniRule"/>
</dbReference>
<feature type="domain" description="THAP-type" evidence="15">
    <location>
        <begin position="1"/>
        <end position="91"/>
    </location>
</feature>
<reference evidence="16 17" key="1">
    <citation type="submission" date="2019-07" db="EMBL/GenBank/DDBJ databases">
        <title>Chromosome genome assembly for large yellow croaker.</title>
        <authorList>
            <person name="Xiao S."/>
        </authorList>
    </citation>
    <scope>NUCLEOTIDE SEQUENCE [LARGE SCALE GENOMIC DNA]</scope>
    <source>
        <strain evidence="16">JMULYC20181020</strain>
        <tissue evidence="16">Muscle</tissue>
    </source>
</reference>
<keyword evidence="5" id="KW-0862">Zinc</keyword>
<dbReference type="EMBL" id="REGW02000006">
    <property type="protein sequence ID" value="KAE8294904.1"/>
    <property type="molecule type" value="Genomic_DNA"/>
</dbReference>
<keyword evidence="6 13" id="KW-0805">Transcription regulation</keyword>
<dbReference type="PANTHER" id="PTHR46600:SF1">
    <property type="entry name" value="THAP DOMAIN-CONTAINING PROTEIN 1"/>
    <property type="match status" value="1"/>
</dbReference>
<dbReference type="SMART" id="SM00980">
    <property type="entry name" value="THAP"/>
    <property type="match status" value="1"/>
</dbReference>
<keyword evidence="17" id="KW-1185">Reference proteome</keyword>
<evidence type="ECO:0000256" key="2">
    <source>
        <dbReference type="ARBA" id="ARBA00006177"/>
    </source>
</evidence>
<evidence type="ECO:0000256" key="4">
    <source>
        <dbReference type="ARBA" id="ARBA00022771"/>
    </source>
</evidence>
<dbReference type="PANTHER" id="PTHR46600">
    <property type="entry name" value="THAP DOMAIN-CONTAINING"/>
    <property type="match status" value="1"/>
</dbReference>
<gene>
    <name evidence="16" type="ORF">D5F01_LYC05826</name>
</gene>
<keyword evidence="8 12" id="KW-0238">DNA-binding</keyword>
<comment type="subcellular location">
    <subcellularLocation>
        <location evidence="1 13">Nucleus</location>
        <location evidence="1 13">Nucleoplasm</location>
    </subcellularLocation>
</comment>
<evidence type="ECO:0000256" key="10">
    <source>
        <dbReference type="ARBA" id="ARBA00023242"/>
    </source>
</evidence>
<dbReference type="Proteomes" id="UP000424527">
    <property type="component" value="Unassembled WGS sequence"/>
</dbReference>
<keyword evidence="3" id="KW-0479">Metal-binding</keyword>
<comment type="similarity">
    <text evidence="2 13">Belongs to the THAP1 family.</text>
</comment>
<evidence type="ECO:0000256" key="5">
    <source>
        <dbReference type="ARBA" id="ARBA00022833"/>
    </source>
</evidence>
<sequence length="173" mass="18563">MPSSRKCVFPGCRNLQSSSVTLFKFPRDEQLKRRWVDFVVGHGDRELKITTNTRLCSDHFTPESFTNFQRRLLGFTDNPLLLVTGAAPTVSLPGLHPAAPTITLPGLHPAAPPITLPGLHPAAPTISLPGLHPAAPTVSAKCVSVRQAADSQQRGRLSDGPVCGEKDCGHTTD</sequence>
<evidence type="ECO:0000313" key="16">
    <source>
        <dbReference type="EMBL" id="KAE8294904.1"/>
    </source>
</evidence>
<dbReference type="GO" id="GO:0005654">
    <property type="term" value="C:nucleoplasm"/>
    <property type="evidence" value="ECO:0007669"/>
    <property type="project" value="UniProtKB-SubCell"/>
</dbReference>
<dbReference type="SUPFAM" id="SSF57716">
    <property type="entry name" value="Glucocorticoid receptor-like (DNA-binding domain)"/>
    <property type="match status" value="1"/>
</dbReference>
<comment type="caution">
    <text evidence="16">The sequence shown here is derived from an EMBL/GenBank/DDBJ whole genome shotgun (WGS) entry which is preliminary data.</text>
</comment>
<feature type="compositionally biased region" description="Basic and acidic residues" evidence="14">
    <location>
        <begin position="164"/>
        <end position="173"/>
    </location>
</feature>
<evidence type="ECO:0000313" key="17">
    <source>
        <dbReference type="Proteomes" id="UP000424527"/>
    </source>
</evidence>
<evidence type="ECO:0000256" key="8">
    <source>
        <dbReference type="ARBA" id="ARBA00023125"/>
    </source>
</evidence>
<keyword evidence="11 13" id="KW-0131">Cell cycle</keyword>
<dbReference type="GO" id="GO:0001935">
    <property type="term" value="P:endothelial cell proliferation"/>
    <property type="evidence" value="ECO:0007669"/>
    <property type="project" value="UniProtKB-UniRule"/>
</dbReference>
<keyword evidence="4 12" id="KW-0863">Zinc-finger</keyword>
<feature type="region of interest" description="Disordered" evidence="14">
    <location>
        <begin position="150"/>
        <end position="173"/>
    </location>
</feature>
<proteinExistence type="inferred from homology"/>
<dbReference type="AlphaFoldDB" id="A0A6G0IU91"/>
<dbReference type="Pfam" id="PF05485">
    <property type="entry name" value="THAP"/>
    <property type="match status" value="1"/>
</dbReference>
<evidence type="ECO:0000256" key="13">
    <source>
        <dbReference type="RuleBase" id="RU369073"/>
    </source>
</evidence>
<evidence type="ECO:0000259" key="15">
    <source>
        <dbReference type="PROSITE" id="PS50950"/>
    </source>
</evidence>
<evidence type="ECO:0000256" key="12">
    <source>
        <dbReference type="PROSITE-ProRule" id="PRU00309"/>
    </source>
</evidence>
<evidence type="ECO:0000256" key="6">
    <source>
        <dbReference type="ARBA" id="ARBA00023015"/>
    </source>
</evidence>
<dbReference type="Gene3D" id="6.20.210.20">
    <property type="entry name" value="THAP domain"/>
    <property type="match status" value="1"/>
</dbReference>
<keyword evidence="7 13" id="KW-0175">Coiled coil</keyword>
<evidence type="ECO:0000256" key="14">
    <source>
        <dbReference type="SAM" id="MobiDB-lite"/>
    </source>
</evidence>
<evidence type="ECO:0000256" key="9">
    <source>
        <dbReference type="ARBA" id="ARBA00023163"/>
    </source>
</evidence>
<accession>A0A6G0IU91</accession>
<comment type="function">
    <text evidence="13">DNA-binding transcription regulator that regulates endothelial cell proliferation and G1/S cell-cycle progression. Specifically binds the 5'-[AT]NTNN[GT]GGCA[AGT]-3' core DNA sequence and acts by modulating expression of pRB-E2F cell-cycle target genes.</text>
</comment>
<dbReference type="GO" id="GO:0043565">
    <property type="term" value="F:sequence-specific DNA binding"/>
    <property type="evidence" value="ECO:0007669"/>
    <property type="project" value="UniProtKB-UniRule"/>
</dbReference>
<keyword evidence="9 13" id="KW-0804">Transcription</keyword>
<evidence type="ECO:0000256" key="11">
    <source>
        <dbReference type="ARBA" id="ARBA00023306"/>
    </source>
</evidence>
<organism evidence="16 17">
    <name type="scientific">Larimichthys crocea</name>
    <name type="common">Large yellow croaker</name>
    <name type="synonym">Pseudosciaena crocea</name>
    <dbReference type="NCBI Taxonomy" id="215358"/>
    <lineage>
        <taxon>Eukaryota</taxon>
        <taxon>Metazoa</taxon>
        <taxon>Chordata</taxon>
        <taxon>Craniata</taxon>
        <taxon>Vertebrata</taxon>
        <taxon>Euteleostomi</taxon>
        <taxon>Actinopterygii</taxon>
        <taxon>Neopterygii</taxon>
        <taxon>Teleostei</taxon>
        <taxon>Neoteleostei</taxon>
        <taxon>Acanthomorphata</taxon>
        <taxon>Eupercaria</taxon>
        <taxon>Sciaenidae</taxon>
        <taxon>Larimichthys</taxon>
    </lineage>
</organism>
<dbReference type="SMART" id="SM00692">
    <property type="entry name" value="DM3"/>
    <property type="match status" value="1"/>
</dbReference>
<keyword evidence="10 13" id="KW-0539">Nucleus</keyword>
<dbReference type="InterPro" id="IPR006612">
    <property type="entry name" value="THAP_Znf"/>
</dbReference>
<evidence type="ECO:0000256" key="1">
    <source>
        <dbReference type="ARBA" id="ARBA00004642"/>
    </source>
</evidence>
<protein>
    <recommendedName>
        <fullName evidence="13">THAP domain-containing protein 1</fullName>
    </recommendedName>
</protein>
<evidence type="ECO:0000256" key="7">
    <source>
        <dbReference type="ARBA" id="ARBA00023054"/>
    </source>
</evidence>
<dbReference type="InterPro" id="IPR026516">
    <property type="entry name" value="THAP1/10"/>
</dbReference>
<dbReference type="PROSITE" id="PS50950">
    <property type="entry name" value="ZF_THAP"/>
    <property type="match status" value="1"/>
</dbReference>